<dbReference type="GeneTree" id="ENSGT00500000044950"/>
<evidence type="ECO:0000256" key="1">
    <source>
        <dbReference type="ARBA" id="ARBA00005261"/>
    </source>
</evidence>
<dbReference type="GO" id="GO:0080129">
    <property type="term" value="P:proteasome core complex assembly"/>
    <property type="evidence" value="ECO:0007669"/>
    <property type="project" value="TreeGrafter"/>
</dbReference>
<evidence type="ECO:0000256" key="3">
    <source>
        <dbReference type="ARBA" id="ARBA00023186"/>
    </source>
</evidence>
<dbReference type="CTD" id="8624"/>
<keyword evidence="3" id="KW-0143">Chaperone</keyword>
<dbReference type="AlphaFoldDB" id="A0A3B3SXD9"/>
<evidence type="ECO:0000313" key="5">
    <source>
        <dbReference type="Proteomes" id="UP000261540"/>
    </source>
</evidence>
<dbReference type="GeneID" id="111858446"/>
<dbReference type="Ensembl" id="ENSPKIT00000015833.1">
    <property type="protein sequence ID" value="ENSPKIP00000034908.1"/>
    <property type="gene ID" value="ENSPKIG00000014060.1"/>
</dbReference>
<dbReference type="Pfam" id="PF16094">
    <property type="entry name" value="PAC1"/>
    <property type="match status" value="1"/>
</dbReference>
<dbReference type="GO" id="GO:0005783">
    <property type="term" value="C:endoplasmic reticulum"/>
    <property type="evidence" value="ECO:0007669"/>
    <property type="project" value="InterPro"/>
</dbReference>
<evidence type="ECO:0000256" key="2">
    <source>
        <dbReference type="ARBA" id="ARBA00019180"/>
    </source>
</evidence>
<organism evidence="4 5">
    <name type="scientific">Paramormyrops kingsleyae</name>
    <dbReference type="NCBI Taxonomy" id="1676925"/>
    <lineage>
        <taxon>Eukaryota</taxon>
        <taxon>Metazoa</taxon>
        <taxon>Chordata</taxon>
        <taxon>Craniata</taxon>
        <taxon>Vertebrata</taxon>
        <taxon>Euteleostomi</taxon>
        <taxon>Actinopterygii</taxon>
        <taxon>Neopterygii</taxon>
        <taxon>Teleostei</taxon>
        <taxon>Osteoglossocephala</taxon>
        <taxon>Osteoglossomorpha</taxon>
        <taxon>Osteoglossiformes</taxon>
        <taxon>Mormyridae</taxon>
        <taxon>Paramormyrops</taxon>
    </lineage>
</organism>
<dbReference type="OrthoDB" id="17536at2759"/>
<sequence length="282" mass="31344">MQMATFFGEVLSVYSRAVEEDEEDDHENEEDQQIRSEIEEKRKVHVEWCSEVKNELATSAEKGLHCSDLVVAVGPNAAGFLSAYVLSSEIWSPVGSVSIWNERNPGSGAMLQSESSCVFYRQKDSPSVLICQCTCYIAEDQLFQWAESVFSCIEKRGLNVTVLSDCSLAEFKTTESMSSTSPFLRALKTGLYRSQISCPLLEQPNIVTGLAAAVVSHCQVHQIPAVLYQSYSDVITPDSVTMETYKPAFLNLSRLIKLDANPNADVLKKLIRISDPQSNMYT</sequence>
<dbReference type="KEGG" id="pki:111858446"/>
<accession>A0A3B3SXD9</accession>
<reference evidence="4" key="2">
    <citation type="submission" date="2025-09" db="UniProtKB">
        <authorList>
            <consortium name="Ensembl"/>
        </authorList>
    </citation>
    <scope>IDENTIFICATION</scope>
</reference>
<evidence type="ECO:0000313" key="4">
    <source>
        <dbReference type="Ensembl" id="ENSPKIP00000034908.1"/>
    </source>
</evidence>
<dbReference type="Proteomes" id="UP000261540">
    <property type="component" value="Unplaced"/>
</dbReference>
<dbReference type="STRING" id="1676925.ENSPKIP00000034908"/>
<dbReference type="InterPro" id="IPR016565">
    <property type="entry name" value="Proteasome_assmbl_chp_1"/>
</dbReference>
<dbReference type="PANTHER" id="PTHR15069">
    <property type="entry name" value="PROTEASOME ASSEMBLY CHAPERONE 1"/>
    <property type="match status" value="1"/>
</dbReference>
<reference evidence="4" key="1">
    <citation type="submission" date="2025-08" db="UniProtKB">
        <authorList>
            <consortium name="Ensembl"/>
        </authorList>
    </citation>
    <scope>IDENTIFICATION</scope>
</reference>
<dbReference type="PANTHER" id="PTHR15069:SF1">
    <property type="entry name" value="PROTEASOME ASSEMBLY CHAPERONE 1"/>
    <property type="match status" value="1"/>
</dbReference>
<protein>
    <recommendedName>
        <fullName evidence="2">Proteasome assembly chaperone 1</fullName>
    </recommendedName>
</protein>
<name>A0A3B3SXD9_9TELE</name>
<keyword evidence="5" id="KW-1185">Reference proteome</keyword>
<dbReference type="GO" id="GO:0070628">
    <property type="term" value="F:proteasome binding"/>
    <property type="evidence" value="ECO:0007669"/>
    <property type="project" value="TreeGrafter"/>
</dbReference>
<comment type="similarity">
    <text evidence="1">Belongs to the PSMG1 family.</text>
</comment>
<proteinExistence type="inferred from homology"/>
<dbReference type="RefSeq" id="XP_023696001.1">
    <property type="nucleotide sequence ID" value="XM_023840233.2"/>
</dbReference>